<dbReference type="Pfam" id="PF05183">
    <property type="entry name" value="RdRP"/>
    <property type="match status" value="1"/>
</dbReference>
<feature type="compositionally biased region" description="Polar residues" evidence="2">
    <location>
        <begin position="1"/>
        <end position="20"/>
    </location>
</feature>
<comment type="caution">
    <text evidence="4">The sequence shown here is derived from an EMBL/GenBank/DDBJ whole genome shotgun (WGS) entry which is preliminary data.</text>
</comment>
<protein>
    <recommendedName>
        <fullName evidence="1">RNA-dependent RNA polymerase</fullName>
        <ecNumber evidence="1">2.7.7.48</ecNumber>
    </recommendedName>
</protein>
<reference evidence="4" key="1">
    <citation type="submission" date="2023-11" db="EMBL/GenBank/DDBJ databases">
        <authorList>
            <person name="De Vega J J."/>
            <person name="De Vega J J."/>
        </authorList>
    </citation>
    <scope>NUCLEOTIDE SEQUENCE</scope>
</reference>
<gene>
    <name evidence="4" type="ORF">MYCIT1_LOCUS23507</name>
</gene>
<feature type="compositionally biased region" description="Basic and acidic residues" evidence="2">
    <location>
        <begin position="884"/>
        <end position="904"/>
    </location>
</feature>
<dbReference type="InterPro" id="IPR007855">
    <property type="entry name" value="RDRP"/>
</dbReference>
<keyword evidence="5" id="KW-1185">Reference proteome</keyword>
<feature type="region of interest" description="Disordered" evidence="2">
    <location>
        <begin position="1"/>
        <end position="51"/>
    </location>
</feature>
<keyword evidence="1" id="KW-0548">Nucleotidyltransferase</keyword>
<dbReference type="PANTHER" id="PTHR23079:SF55">
    <property type="entry name" value="RNA-DIRECTED RNA POLYMERASE"/>
    <property type="match status" value="1"/>
</dbReference>
<dbReference type="PANTHER" id="PTHR23079">
    <property type="entry name" value="RNA-DEPENDENT RNA POLYMERASE"/>
    <property type="match status" value="1"/>
</dbReference>
<dbReference type="AlphaFoldDB" id="A0AAD2HGX0"/>
<keyword evidence="1" id="KW-0808">Transferase</keyword>
<feature type="compositionally biased region" description="Low complexity" evidence="2">
    <location>
        <begin position="75"/>
        <end position="102"/>
    </location>
</feature>
<dbReference type="GO" id="GO:0003968">
    <property type="term" value="F:RNA-directed RNA polymerase activity"/>
    <property type="evidence" value="ECO:0007669"/>
    <property type="project" value="UniProtKB-KW"/>
</dbReference>
<feature type="domain" description="RDRP core" evidence="3">
    <location>
        <begin position="273"/>
        <end position="904"/>
    </location>
</feature>
<dbReference type="EMBL" id="CAVNYO010000405">
    <property type="protein sequence ID" value="CAK5275617.1"/>
    <property type="molecule type" value="Genomic_DNA"/>
</dbReference>
<feature type="region of interest" description="Disordered" evidence="2">
    <location>
        <begin position="585"/>
        <end position="604"/>
    </location>
</feature>
<feature type="compositionally biased region" description="Acidic residues" evidence="2">
    <location>
        <begin position="591"/>
        <end position="600"/>
    </location>
</feature>
<dbReference type="Proteomes" id="UP001295794">
    <property type="component" value="Unassembled WGS sequence"/>
</dbReference>
<organism evidence="4 5">
    <name type="scientific">Mycena citricolor</name>
    <dbReference type="NCBI Taxonomy" id="2018698"/>
    <lineage>
        <taxon>Eukaryota</taxon>
        <taxon>Fungi</taxon>
        <taxon>Dikarya</taxon>
        <taxon>Basidiomycota</taxon>
        <taxon>Agaricomycotina</taxon>
        <taxon>Agaricomycetes</taxon>
        <taxon>Agaricomycetidae</taxon>
        <taxon>Agaricales</taxon>
        <taxon>Marasmiineae</taxon>
        <taxon>Mycenaceae</taxon>
        <taxon>Mycena</taxon>
    </lineage>
</organism>
<dbReference type="InterPro" id="IPR057596">
    <property type="entry name" value="RDRP_core"/>
</dbReference>
<feature type="region of interest" description="Disordered" evidence="2">
    <location>
        <begin position="67"/>
        <end position="133"/>
    </location>
</feature>
<dbReference type="EC" id="2.7.7.48" evidence="1"/>
<keyword evidence="1" id="KW-0694">RNA-binding</keyword>
<comment type="catalytic activity">
    <reaction evidence="1">
        <text>RNA(n) + a ribonucleoside 5'-triphosphate = RNA(n+1) + diphosphate</text>
        <dbReference type="Rhea" id="RHEA:21248"/>
        <dbReference type="Rhea" id="RHEA-COMP:14527"/>
        <dbReference type="Rhea" id="RHEA-COMP:17342"/>
        <dbReference type="ChEBI" id="CHEBI:33019"/>
        <dbReference type="ChEBI" id="CHEBI:61557"/>
        <dbReference type="ChEBI" id="CHEBI:140395"/>
        <dbReference type="EC" id="2.7.7.48"/>
    </reaction>
</comment>
<sequence>MSTASAHSVDSRHSVTQRSNFDVEDISYLIEHYDEEDGPPPLSQRSSFSVGPEEDISYLISAAPSTTPLAREVELPPTTSTPTDLLGSKSSDSSAYSSRSNSIPETLGKRKRDSTTSQEIAGPNRGFKSARLATDEDDISTPVLIAHSPSHERLFASMKLPYGVLYEIARFASTKGSGYETLDKTRLPELQGLKTADAVAKVPALFGIAISAVDEASTRELAAKAPWKELDLEDEHLARDTYSGLGLSLEAPDWFGGKVHFLGKISKDGKSFKVSLKQAELGPSDRFARRWGSSHFLTLNLSKDVLNQGPKLVKFLSRPFVLGSRVFRAFDAKDGNVFLVRTNEIVEGKRIHPSRTLPGVLSLLGFLKWHNDLTLNPKQTMAKWASRFALGRSNSAPVLRLEEVCIHNIPDIVSEQDSDMTDGAGLINKAALRLIHHRLDMERWPTAIQCRVVGAKGLLVMHPNNVDETPTIWIRPSQIKVKHTQHSDPTLRTIDMLRSSHAQTRCRLPVETIINLAENGVPASAFMAAIEEAVVTALSPLVKWDGSEDAMLDLWVAVCQEGGVMPARAARKDTVLARLKGYSETSRKDKEEEDDDEDLAEQPSSTAWWVDQTSGCPSSLEETVLYLLDSGFKPQDCSVLREKLSKVVDNCVKRYIDSFRIDLPIGMSAMAFLVPDELGVLGEGEFFFKSSRHDLQTGDGMPTDILIGPALITRHPCKLPTDVQKWTAVDKPELRHFTDVIVLSTKGPRRAADFLSGGDYDGDKGLLVWHPSFVDPFVPAPLHFSEEPVGVASAFSPNNELVAEFLERTRTMTPAQQLSEMQAYLLSAVLNISVVGKYSNWHLNALYTLGYRDPETIRLAYMFCKTLDGAKTGLTVLPQQFEDDRRKYDKRPPKWREAEKKKNQDSSNLPHLTRDTQKLGPFIMDILYRHSDKTRWGTTWGQELKADIDRKFKGTEHVVDQDLVSPWLQFVERDEEKQKTDERRRATVIMLATHTLSIVGLPENDRHLAEEALSVAQNPPLSDRELILEHVRIVSHKHKQKIGPHFTKLPIEKRQDILRELSRDFASNLAGLKLEPPEAARLKASCAYWYDSDSRAGLKRLKWSRFPWDVAFRELCLIKARSLKGSFLKPVDSEFYERFMIRYTRSRA</sequence>
<evidence type="ECO:0000313" key="5">
    <source>
        <dbReference type="Proteomes" id="UP001295794"/>
    </source>
</evidence>
<evidence type="ECO:0000256" key="2">
    <source>
        <dbReference type="SAM" id="MobiDB-lite"/>
    </source>
</evidence>
<evidence type="ECO:0000313" key="4">
    <source>
        <dbReference type="EMBL" id="CAK5275617.1"/>
    </source>
</evidence>
<evidence type="ECO:0000259" key="3">
    <source>
        <dbReference type="Pfam" id="PF05183"/>
    </source>
</evidence>
<evidence type="ECO:0000256" key="1">
    <source>
        <dbReference type="RuleBase" id="RU363098"/>
    </source>
</evidence>
<keyword evidence="1" id="KW-0696">RNA-directed RNA polymerase</keyword>
<proteinExistence type="inferred from homology"/>
<dbReference type="GO" id="GO:0030422">
    <property type="term" value="P:siRNA processing"/>
    <property type="evidence" value="ECO:0007669"/>
    <property type="project" value="TreeGrafter"/>
</dbReference>
<accession>A0AAD2HGX0</accession>
<comment type="similarity">
    <text evidence="1">Belongs to the RdRP family.</text>
</comment>
<feature type="region of interest" description="Disordered" evidence="2">
    <location>
        <begin position="884"/>
        <end position="914"/>
    </location>
</feature>
<dbReference type="GO" id="GO:0003723">
    <property type="term" value="F:RNA binding"/>
    <property type="evidence" value="ECO:0007669"/>
    <property type="project" value="UniProtKB-KW"/>
</dbReference>
<dbReference type="GO" id="GO:0031380">
    <property type="term" value="C:nuclear RNA-directed RNA polymerase complex"/>
    <property type="evidence" value="ECO:0007669"/>
    <property type="project" value="TreeGrafter"/>
</dbReference>
<name>A0AAD2HGX0_9AGAR</name>